<proteinExistence type="predicted"/>
<comment type="caution">
    <text evidence="1">The sequence shown here is derived from an EMBL/GenBank/DDBJ whole genome shotgun (WGS) entry which is preliminary data.</text>
</comment>
<keyword evidence="2" id="KW-1185">Reference proteome</keyword>
<accession>A0A841EP07</accession>
<reference evidence="1 2" key="1">
    <citation type="submission" date="2020-08" db="EMBL/GenBank/DDBJ databases">
        <title>Functional genomics of gut bacteria from endangered species of beetles.</title>
        <authorList>
            <person name="Carlos-Shanley C."/>
        </authorList>
    </citation>
    <scope>NUCLEOTIDE SEQUENCE [LARGE SCALE GENOMIC DNA]</scope>
    <source>
        <strain evidence="1 2">S00070</strain>
    </source>
</reference>
<organism evidence="1 2">
    <name type="scientific">Arcicella rosea</name>
    <dbReference type="NCBI Taxonomy" id="502909"/>
    <lineage>
        <taxon>Bacteria</taxon>
        <taxon>Pseudomonadati</taxon>
        <taxon>Bacteroidota</taxon>
        <taxon>Cytophagia</taxon>
        <taxon>Cytophagales</taxon>
        <taxon>Flectobacillaceae</taxon>
        <taxon>Arcicella</taxon>
    </lineage>
</organism>
<dbReference type="Proteomes" id="UP000524404">
    <property type="component" value="Unassembled WGS sequence"/>
</dbReference>
<gene>
    <name evidence="1" type="ORF">HNP25_001415</name>
</gene>
<dbReference type="AlphaFoldDB" id="A0A841EP07"/>
<name>A0A841EP07_9BACT</name>
<dbReference type="EMBL" id="JACHKT010000007">
    <property type="protein sequence ID" value="MBB6002763.1"/>
    <property type="molecule type" value="Genomic_DNA"/>
</dbReference>
<protein>
    <submittedName>
        <fullName evidence="1">Uncharacterized protein</fullName>
    </submittedName>
</protein>
<evidence type="ECO:0000313" key="2">
    <source>
        <dbReference type="Proteomes" id="UP000524404"/>
    </source>
</evidence>
<evidence type="ECO:0000313" key="1">
    <source>
        <dbReference type="EMBL" id="MBB6002763.1"/>
    </source>
</evidence>
<dbReference type="RefSeq" id="WP_184132413.1">
    <property type="nucleotide sequence ID" value="NZ_JACHKT010000007.1"/>
</dbReference>
<sequence length="45" mass="5267">MTTLAVADISTKETVTARVYRYNYNYSQFPSGNKKEVGFRRIRAY</sequence>